<feature type="domain" description="PH" evidence="1">
    <location>
        <begin position="1"/>
        <end position="105"/>
    </location>
</feature>
<evidence type="ECO:0000313" key="3">
    <source>
        <dbReference type="Proteomes" id="UP000288805"/>
    </source>
</evidence>
<dbReference type="InterPro" id="IPR045096">
    <property type="entry name" value="EDR2-like"/>
</dbReference>
<protein>
    <recommendedName>
        <fullName evidence="1">PH domain-containing protein</fullName>
    </recommendedName>
</protein>
<dbReference type="AlphaFoldDB" id="A0A438HIY2"/>
<dbReference type="PANTHER" id="PTHR12136:SF103">
    <property type="entry name" value="PROTEIN ENHANCED DISEASE RESISTANCE 2-LIKE"/>
    <property type="match status" value="1"/>
</dbReference>
<name>A0A438HIY2_VITVI</name>
<gene>
    <name evidence="2" type="ORF">CK203_036669</name>
</gene>
<dbReference type="InterPro" id="IPR001849">
    <property type="entry name" value="PH_domain"/>
</dbReference>
<dbReference type="EMBL" id="QGNW01000217">
    <property type="protein sequence ID" value="RVW84339.1"/>
    <property type="molecule type" value="Genomic_DNA"/>
</dbReference>
<dbReference type="PROSITE" id="PS50003">
    <property type="entry name" value="PH_DOMAIN"/>
    <property type="match status" value="1"/>
</dbReference>
<dbReference type="PANTHER" id="PTHR12136">
    <property type="entry name" value="ENHANCED DISEASE RESISTANCE-RELATED"/>
    <property type="match status" value="1"/>
</dbReference>
<dbReference type="SUPFAM" id="SSF50729">
    <property type="entry name" value="PH domain-like"/>
    <property type="match status" value="1"/>
</dbReference>
<proteinExistence type="predicted"/>
<organism evidence="2 3">
    <name type="scientific">Vitis vinifera</name>
    <name type="common">Grape</name>
    <dbReference type="NCBI Taxonomy" id="29760"/>
    <lineage>
        <taxon>Eukaryota</taxon>
        <taxon>Viridiplantae</taxon>
        <taxon>Streptophyta</taxon>
        <taxon>Embryophyta</taxon>
        <taxon>Tracheophyta</taxon>
        <taxon>Spermatophyta</taxon>
        <taxon>Magnoliopsida</taxon>
        <taxon>eudicotyledons</taxon>
        <taxon>Gunneridae</taxon>
        <taxon>Pentapetalae</taxon>
        <taxon>rosids</taxon>
        <taxon>Vitales</taxon>
        <taxon>Vitaceae</taxon>
        <taxon>Viteae</taxon>
        <taxon>Vitis</taxon>
    </lineage>
</organism>
<comment type="caution">
    <text evidence="2">The sequence shown here is derived from an EMBL/GenBank/DDBJ whole genome shotgun (WGS) entry which is preliminary data.</text>
</comment>
<evidence type="ECO:0000259" key="1">
    <source>
        <dbReference type="PROSITE" id="PS50003"/>
    </source>
</evidence>
<evidence type="ECO:0000313" key="2">
    <source>
        <dbReference type="EMBL" id="RVW84339.1"/>
    </source>
</evidence>
<reference evidence="2 3" key="1">
    <citation type="journal article" date="2018" name="PLoS Genet.">
        <title>Population sequencing reveals clonal diversity and ancestral inbreeding in the grapevine cultivar Chardonnay.</title>
        <authorList>
            <person name="Roach M.J."/>
            <person name="Johnson D.L."/>
            <person name="Bohlmann J."/>
            <person name="van Vuuren H.J."/>
            <person name="Jones S.J."/>
            <person name="Pretorius I.S."/>
            <person name="Schmidt S.A."/>
            <person name="Borneman A.R."/>
        </authorList>
    </citation>
    <scope>NUCLEOTIDE SEQUENCE [LARGE SCALE GENOMIC DNA]</scope>
    <source>
        <strain evidence="3">cv. Chardonnay</strain>
        <tissue evidence="2">Leaf</tissue>
    </source>
</reference>
<sequence>MVSFANYNKDTLVLSLPTKKPSVSPVSSTLIINLLRTSATKEPVRTAVIDSRFRVTDNGRENIQRHVFFIFTLYDTSNPNNQLKLGASSSEEAAKWIHSLQEAVTKECANPTNDVDPYPKSKKQYLRLHGSKKTGHKTSLDWTVSSPMHTDAIASDVVAPSPWKFLVVKMNWDDHPAIMAVGVVDATPEAIFRVLMSLGPSRSE</sequence>
<accession>A0A438HIY2</accession>
<dbReference type="Proteomes" id="UP000288805">
    <property type="component" value="Unassembled WGS sequence"/>
</dbReference>